<organism evidence="3 4">
    <name type="scientific">Haemonchus contortus</name>
    <name type="common">Barber pole worm</name>
    <dbReference type="NCBI Taxonomy" id="6289"/>
    <lineage>
        <taxon>Eukaryota</taxon>
        <taxon>Metazoa</taxon>
        <taxon>Ecdysozoa</taxon>
        <taxon>Nematoda</taxon>
        <taxon>Chromadorea</taxon>
        <taxon>Rhabditida</taxon>
        <taxon>Rhabditina</taxon>
        <taxon>Rhabditomorpha</taxon>
        <taxon>Strongyloidea</taxon>
        <taxon>Trichostrongylidae</taxon>
        <taxon>Haemonchus</taxon>
    </lineage>
</organism>
<feature type="region of interest" description="Disordered" evidence="1">
    <location>
        <begin position="83"/>
        <end position="176"/>
    </location>
</feature>
<evidence type="ECO:0000256" key="2">
    <source>
        <dbReference type="SAM" id="Phobius"/>
    </source>
</evidence>
<dbReference type="OrthoDB" id="5853958at2759"/>
<sequence length="176" mass="19744">MNTLCYIVSKMTIISLIHLWIFVNCSRRRKKKPPSTSSSYIEENTKAEQKIERPLWDKEFPKILPPPVHVPEKENKEVDVEPEILEGGLEGPIAKEPSADPRSDMLDPLGNVLFDDPTQLSVDSKESVVGAVKRTSRNPRRSPNVAGGLRLHKTQGTEEHNSSTRTSSSSMRKSVK</sequence>
<feature type="compositionally biased region" description="Low complexity" evidence="1">
    <location>
        <begin position="163"/>
        <end position="176"/>
    </location>
</feature>
<reference evidence="4" key="1">
    <citation type="submission" date="2020-12" db="UniProtKB">
        <authorList>
            <consortium name="WormBaseParasite"/>
        </authorList>
    </citation>
    <scope>IDENTIFICATION</scope>
    <source>
        <strain evidence="4">MHco3</strain>
    </source>
</reference>
<dbReference type="OMA" id="ERPLWDK"/>
<evidence type="ECO:0000313" key="3">
    <source>
        <dbReference type="Proteomes" id="UP000025227"/>
    </source>
</evidence>
<dbReference type="Proteomes" id="UP000025227">
    <property type="component" value="Unplaced"/>
</dbReference>
<dbReference type="AlphaFoldDB" id="A0A7I4Y472"/>
<feature type="region of interest" description="Disordered" evidence="1">
    <location>
        <begin position="29"/>
        <end position="49"/>
    </location>
</feature>
<keyword evidence="2" id="KW-1133">Transmembrane helix</keyword>
<feature type="transmembrane region" description="Helical" evidence="2">
    <location>
        <begin position="6"/>
        <end position="23"/>
    </location>
</feature>
<keyword evidence="3" id="KW-1185">Reference proteome</keyword>
<keyword evidence="2" id="KW-0812">Transmembrane</keyword>
<evidence type="ECO:0000313" key="4">
    <source>
        <dbReference type="WBParaSite" id="HCON_00042180-00001"/>
    </source>
</evidence>
<dbReference type="WBParaSite" id="HCON_00042180-00001">
    <property type="protein sequence ID" value="HCON_00042180-00001"/>
    <property type="gene ID" value="HCON_00042180"/>
</dbReference>
<accession>A0A7I4Y472</accession>
<keyword evidence="2" id="KW-0472">Membrane</keyword>
<evidence type="ECO:0000256" key="1">
    <source>
        <dbReference type="SAM" id="MobiDB-lite"/>
    </source>
</evidence>
<proteinExistence type="predicted"/>
<name>A0A7I4Y472_HAECO</name>
<protein>
    <submittedName>
        <fullName evidence="4">Uncharacterized protein</fullName>
    </submittedName>
</protein>